<evidence type="ECO:0000256" key="2">
    <source>
        <dbReference type="ARBA" id="ARBA00022679"/>
    </source>
</evidence>
<keyword evidence="3" id="KW-0418">Kinase</keyword>
<reference evidence="5 6" key="1">
    <citation type="submission" date="2021-12" db="EMBL/GenBank/DDBJ databases">
        <title>Genome seq of P8.</title>
        <authorList>
            <person name="Seo T."/>
        </authorList>
    </citation>
    <scope>NUCLEOTIDE SEQUENCE [LARGE SCALE GENOMIC DNA]</scope>
    <source>
        <strain evidence="5 6">P8</strain>
    </source>
</reference>
<dbReference type="InterPro" id="IPR012893">
    <property type="entry name" value="HipA-like_C"/>
</dbReference>
<evidence type="ECO:0000256" key="1">
    <source>
        <dbReference type="ARBA" id="ARBA00010164"/>
    </source>
</evidence>
<evidence type="ECO:0000313" key="5">
    <source>
        <dbReference type="EMBL" id="MCE4558254.1"/>
    </source>
</evidence>
<dbReference type="EMBL" id="JAJTWU010000022">
    <property type="protein sequence ID" value="MCE4558254.1"/>
    <property type="molecule type" value="Genomic_DNA"/>
</dbReference>
<dbReference type="RefSeq" id="WP_233375747.1">
    <property type="nucleotide sequence ID" value="NZ_JAJTWU010000022.1"/>
</dbReference>
<protein>
    <submittedName>
        <fullName evidence="5">Type II toxin-antitoxin system HipA family toxin</fullName>
    </submittedName>
</protein>
<dbReference type="PANTHER" id="PTHR37419:SF8">
    <property type="entry name" value="TOXIN YJJJ"/>
    <property type="match status" value="1"/>
</dbReference>
<accession>A0ABS8Y4R3</accession>
<comment type="similarity">
    <text evidence="1">Belongs to the HipA Ser/Thr kinase family.</text>
</comment>
<evidence type="ECO:0000256" key="3">
    <source>
        <dbReference type="ARBA" id="ARBA00022777"/>
    </source>
</evidence>
<evidence type="ECO:0000259" key="4">
    <source>
        <dbReference type="Pfam" id="PF07804"/>
    </source>
</evidence>
<evidence type="ECO:0000313" key="6">
    <source>
        <dbReference type="Proteomes" id="UP001200741"/>
    </source>
</evidence>
<dbReference type="PANTHER" id="PTHR37419">
    <property type="entry name" value="SERINE/THREONINE-PROTEIN KINASE TOXIN HIPA"/>
    <property type="match status" value="1"/>
</dbReference>
<comment type="caution">
    <text evidence="5">The sequence shown here is derived from an EMBL/GenBank/DDBJ whole genome shotgun (WGS) entry which is preliminary data.</text>
</comment>
<dbReference type="Pfam" id="PF07804">
    <property type="entry name" value="HipA_C"/>
    <property type="match status" value="1"/>
</dbReference>
<sequence>MTSDQDDQVYVWVLLPGDLQPTLCGRLRISESVEGGTVAEFVYGRSYLQLKHANPLDPIRLPLALSAFKATSQATQGDPDVFGVIADACPDDWGRYVITRRHGPQRFPIGFLLRSQEDRVGNLCFGRELGEVPHLGEPVHVELLNDAWAVVVGLDTGRPLPPDLENRVRANTGMGGARPKLTVSDGAHQWLAKFPSHRDDRRYSQARLEAAALDLAECAGITAAKAQLHEVPASANNPGGVITLVRRFDRTREPGGQGWLRDAYVSARTVLSSEQRSRARAYMGSYPQLAEQLQRWSSNPTADRRELYRRMVFNCCVSNTDDHDRNHGLLADELRPGMRLSPAFDIVPRLHNTVRRYQSLSVGDDSALATVENLLSSADRFSIPPAEAQSIIDDVQQAVAKHWRDCLRGRGMTPAELELLAPCFAELPKNEAHVEQLIQARSGAAGVSLARPRP</sequence>
<keyword evidence="2" id="KW-0808">Transferase</keyword>
<organism evidence="5 6">
    <name type="scientific">Pelomonas cellulosilytica</name>
    <dbReference type="NCBI Taxonomy" id="2906762"/>
    <lineage>
        <taxon>Bacteria</taxon>
        <taxon>Pseudomonadati</taxon>
        <taxon>Pseudomonadota</taxon>
        <taxon>Betaproteobacteria</taxon>
        <taxon>Burkholderiales</taxon>
        <taxon>Sphaerotilaceae</taxon>
        <taxon>Roseateles</taxon>
    </lineage>
</organism>
<dbReference type="InterPro" id="IPR052028">
    <property type="entry name" value="HipA_Ser/Thr_kinase"/>
</dbReference>
<name>A0ABS8Y4R3_9BURK</name>
<proteinExistence type="inferred from homology"/>
<gene>
    <name evidence="5" type="ORF">LXT13_28170</name>
</gene>
<feature type="domain" description="HipA-like C-terminal" evidence="4">
    <location>
        <begin position="173"/>
        <end position="403"/>
    </location>
</feature>
<keyword evidence="6" id="KW-1185">Reference proteome</keyword>
<dbReference type="Proteomes" id="UP001200741">
    <property type="component" value="Unassembled WGS sequence"/>
</dbReference>